<evidence type="ECO:0000256" key="5">
    <source>
        <dbReference type="RuleBase" id="RU003375"/>
    </source>
</evidence>
<comment type="caution">
    <text evidence="8">The sequence shown here is derived from an EMBL/GenBank/DDBJ whole genome shotgun (WGS) entry which is preliminary data.</text>
</comment>
<dbReference type="PROSITE" id="PS50253">
    <property type="entry name" value="COX3"/>
    <property type="match status" value="1"/>
</dbReference>
<dbReference type="RefSeq" id="XP_064856090.1">
    <property type="nucleotide sequence ID" value="XM_065000018.1"/>
</dbReference>
<comment type="function">
    <text evidence="5">Component of the cytochrome c oxidase, the last enzyme in the mitochondrial electron transport chain which drives oxidative phosphorylation. The respiratory chain contains 3 multisubunit complexes succinate dehydrogenase (complex II, CII), ubiquinol-cytochrome c oxidoreductase (cytochrome b-c1 complex, complex III, CIII) and cytochrome c oxidase (complex IV, CIV), that cooperate to transfer electrons derived from NADH and succinate to molecular oxygen, creating an electrochemical gradient over the inner membrane that drives transmembrane transport and the ATP synthase. Cytochrome c oxidase is the component of the respiratory chain that catalyzes the reduction of oxygen to water. Electrons originating from reduced cytochrome c in the intermembrane space (IMS) are transferred via the dinuclear copper A center (CU(A)) of subunit 2 and heme A of subunit 1 to the active site in subunit 1, a binuclear center (BNC) formed by heme A3 and copper B (CU(B)). The BNC reduces molecular oxygen to 2 water molecules using 4 electrons from cytochrome c in the IMS and 4 protons from the mitochondrial matrix.</text>
</comment>
<proteinExistence type="inferred from homology"/>
<gene>
    <name evidence="8" type="ORF">DASC09_054690</name>
</gene>
<dbReference type="GO" id="GO:0004129">
    <property type="term" value="F:cytochrome-c oxidase activity"/>
    <property type="evidence" value="ECO:0007669"/>
    <property type="project" value="InterPro"/>
</dbReference>
<feature type="non-terminal residue" evidence="8">
    <location>
        <position position="70"/>
    </location>
</feature>
<dbReference type="InterPro" id="IPR000298">
    <property type="entry name" value="Cyt_c_oxidase-like_su3"/>
</dbReference>
<keyword evidence="5 8" id="KW-0496">Mitochondrion</keyword>
<evidence type="ECO:0000256" key="6">
    <source>
        <dbReference type="SAM" id="Phobius"/>
    </source>
</evidence>
<feature type="domain" description="Heme-copper oxidase subunit III family profile" evidence="7">
    <location>
        <begin position="1"/>
        <end position="70"/>
    </location>
</feature>
<evidence type="ECO:0000313" key="8">
    <source>
        <dbReference type="EMBL" id="GMM39095.1"/>
    </source>
</evidence>
<comment type="similarity">
    <text evidence="5">Belongs to the cytochrome c oxidase subunit 3 family.</text>
</comment>
<protein>
    <recommendedName>
        <fullName evidence="5">Cytochrome c oxidase subunit 3</fullName>
    </recommendedName>
</protein>
<sequence length="70" mass="7813">MSFALSFAFTMHGYIGNLYVLGLSMVVVLFNIIAEATFLGDHTMAVRKGLNLGFMLFVLSEMLIFAAIFW</sequence>
<keyword evidence="2 5" id="KW-0812">Transmembrane</keyword>
<evidence type="ECO:0000259" key="7">
    <source>
        <dbReference type="PROSITE" id="PS50253"/>
    </source>
</evidence>
<dbReference type="Proteomes" id="UP001360560">
    <property type="component" value="Unassembled WGS sequence"/>
</dbReference>
<evidence type="ECO:0000256" key="1">
    <source>
        <dbReference type="ARBA" id="ARBA00004141"/>
    </source>
</evidence>
<organism evidence="8 9">
    <name type="scientific">Saccharomycopsis crataegensis</name>
    <dbReference type="NCBI Taxonomy" id="43959"/>
    <lineage>
        <taxon>Eukaryota</taxon>
        <taxon>Fungi</taxon>
        <taxon>Dikarya</taxon>
        <taxon>Ascomycota</taxon>
        <taxon>Saccharomycotina</taxon>
        <taxon>Saccharomycetes</taxon>
        <taxon>Saccharomycopsidaceae</taxon>
        <taxon>Saccharomycopsis</taxon>
    </lineage>
</organism>
<reference evidence="8 9" key="1">
    <citation type="journal article" date="2023" name="Elife">
        <title>Identification of key yeast species and microbe-microbe interactions impacting larval growth of Drosophila in the wild.</title>
        <authorList>
            <person name="Mure A."/>
            <person name="Sugiura Y."/>
            <person name="Maeda R."/>
            <person name="Honda K."/>
            <person name="Sakurai N."/>
            <person name="Takahashi Y."/>
            <person name="Watada M."/>
            <person name="Katoh T."/>
            <person name="Gotoh A."/>
            <person name="Gotoh Y."/>
            <person name="Taniguchi I."/>
            <person name="Nakamura K."/>
            <person name="Hayashi T."/>
            <person name="Katayama T."/>
            <person name="Uemura T."/>
            <person name="Hattori Y."/>
        </authorList>
    </citation>
    <scope>NUCLEOTIDE SEQUENCE [LARGE SCALE GENOMIC DNA]</scope>
    <source>
        <strain evidence="8 9">SC-9</strain>
    </source>
</reference>
<accession>A0AAV5QY97</accession>
<dbReference type="Pfam" id="PF00510">
    <property type="entry name" value="COX3"/>
    <property type="match status" value="1"/>
</dbReference>
<keyword evidence="3 6" id="KW-1133">Transmembrane helix</keyword>
<comment type="subcellular location">
    <subcellularLocation>
        <location evidence="1">Membrane</location>
        <topology evidence="1">Multi-pass membrane protein</topology>
    </subcellularLocation>
</comment>
<name>A0AAV5QY97_9ASCO</name>
<dbReference type="EMBL" id="BTFZ01000021">
    <property type="protein sequence ID" value="GMM39095.1"/>
    <property type="molecule type" value="Genomic_DNA"/>
</dbReference>
<dbReference type="SUPFAM" id="SSF81452">
    <property type="entry name" value="Cytochrome c oxidase subunit III-like"/>
    <property type="match status" value="1"/>
</dbReference>
<evidence type="ECO:0000256" key="4">
    <source>
        <dbReference type="ARBA" id="ARBA00023136"/>
    </source>
</evidence>
<dbReference type="InterPro" id="IPR035973">
    <property type="entry name" value="Cyt_c_oxidase_su3-like_sf"/>
</dbReference>
<keyword evidence="9" id="KW-1185">Reference proteome</keyword>
<dbReference type="AlphaFoldDB" id="A0AAV5QY97"/>
<evidence type="ECO:0000313" key="9">
    <source>
        <dbReference type="Proteomes" id="UP001360560"/>
    </source>
</evidence>
<geneLocation type="mitochondrion" evidence="8"/>
<feature type="transmembrane region" description="Helical" evidence="6">
    <location>
        <begin position="50"/>
        <end position="69"/>
    </location>
</feature>
<evidence type="ECO:0000256" key="3">
    <source>
        <dbReference type="ARBA" id="ARBA00022989"/>
    </source>
</evidence>
<evidence type="ECO:0000256" key="2">
    <source>
        <dbReference type="ARBA" id="ARBA00022692"/>
    </source>
</evidence>
<dbReference type="GO" id="GO:0016020">
    <property type="term" value="C:membrane"/>
    <property type="evidence" value="ECO:0007669"/>
    <property type="project" value="UniProtKB-SubCell"/>
</dbReference>
<feature type="transmembrane region" description="Helical" evidence="6">
    <location>
        <begin position="18"/>
        <end position="38"/>
    </location>
</feature>
<keyword evidence="4 6" id="KW-0472">Membrane</keyword>